<evidence type="ECO:0000313" key="2">
    <source>
        <dbReference type="Proteomes" id="UP000626092"/>
    </source>
</evidence>
<dbReference type="AlphaFoldDB" id="A0A834HFC0"/>
<proteinExistence type="predicted"/>
<name>A0A834HFC0_RHOSS</name>
<keyword evidence="2" id="KW-1185">Reference proteome</keyword>
<protein>
    <submittedName>
        <fullName evidence="1">Uncharacterized protein</fullName>
    </submittedName>
</protein>
<comment type="caution">
    <text evidence="1">The sequence shown here is derived from an EMBL/GenBank/DDBJ whole genome shotgun (WGS) entry which is preliminary data.</text>
</comment>
<accession>A0A834HFC0</accession>
<dbReference type="EMBL" id="WJXA01000001">
    <property type="protein sequence ID" value="KAF7153019.1"/>
    <property type="molecule type" value="Genomic_DNA"/>
</dbReference>
<organism evidence="1 2">
    <name type="scientific">Rhododendron simsii</name>
    <name type="common">Sims's rhododendron</name>
    <dbReference type="NCBI Taxonomy" id="118357"/>
    <lineage>
        <taxon>Eukaryota</taxon>
        <taxon>Viridiplantae</taxon>
        <taxon>Streptophyta</taxon>
        <taxon>Embryophyta</taxon>
        <taxon>Tracheophyta</taxon>
        <taxon>Spermatophyta</taxon>
        <taxon>Magnoliopsida</taxon>
        <taxon>eudicotyledons</taxon>
        <taxon>Gunneridae</taxon>
        <taxon>Pentapetalae</taxon>
        <taxon>asterids</taxon>
        <taxon>Ericales</taxon>
        <taxon>Ericaceae</taxon>
        <taxon>Ericoideae</taxon>
        <taxon>Rhodoreae</taxon>
        <taxon>Rhododendron</taxon>
    </lineage>
</organism>
<sequence length="80" mass="8662">MGRPKIDRASSSLWQAANPRLPAQGVRYLHAAAAGASAVADQAELFRWIGGGGGARGVLACTGLRFLRIFRYHGRQRAWI</sequence>
<dbReference type="Proteomes" id="UP000626092">
    <property type="component" value="Unassembled WGS sequence"/>
</dbReference>
<evidence type="ECO:0000313" key="1">
    <source>
        <dbReference type="EMBL" id="KAF7153019.1"/>
    </source>
</evidence>
<gene>
    <name evidence="1" type="ORF">RHSIM_Rhsim01G0269400</name>
</gene>
<reference evidence="1" key="1">
    <citation type="submission" date="2019-11" db="EMBL/GenBank/DDBJ databases">
        <authorList>
            <person name="Liu Y."/>
            <person name="Hou J."/>
            <person name="Li T.-Q."/>
            <person name="Guan C.-H."/>
            <person name="Wu X."/>
            <person name="Wu H.-Z."/>
            <person name="Ling F."/>
            <person name="Zhang R."/>
            <person name="Shi X.-G."/>
            <person name="Ren J.-P."/>
            <person name="Chen E.-F."/>
            <person name="Sun J.-M."/>
        </authorList>
    </citation>
    <scope>NUCLEOTIDE SEQUENCE</scope>
    <source>
        <strain evidence="1">Adult_tree_wgs_1</strain>
        <tissue evidence="1">Leaves</tissue>
    </source>
</reference>